<dbReference type="AlphaFoldDB" id="A0A9P9YI24"/>
<gene>
    <name evidence="1" type="ORF">M5D96_009935</name>
</gene>
<evidence type="ECO:0000313" key="2">
    <source>
        <dbReference type="Proteomes" id="UP001059596"/>
    </source>
</evidence>
<protein>
    <submittedName>
        <fullName evidence="1">Uncharacterized protein</fullName>
    </submittedName>
</protein>
<reference evidence="1" key="1">
    <citation type="journal article" date="2023" name="Genome Biol. Evol.">
        <title>Long-read-based Genome Assembly of Drosophila gunungcola Reveals Fewer Chemosensory Genes in Flower-breeding Species.</title>
        <authorList>
            <person name="Negi A."/>
            <person name="Liao B.Y."/>
            <person name="Yeh S.D."/>
        </authorList>
    </citation>
    <scope>NUCLEOTIDE SEQUENCE</scope>
    <source>
        <strain evidence="1">Sukarami</strain>
    </source>
</reference>
<accession>A0A9P9YI24</accession>
<sequence length="91" mass="10367">MKTERSGAEQSMASGTGCGAFKLVVSSRSFCHLSCSIPMRTANVLSTVRGMHRRGRWRRYRSSVSDRLNCMCYAKCVGRLPRIHDALRRQW</sequence>
<evidence type="ECO:0000313" key="1">
    <source>
        <dbReference type="EMBL" id="KAI8037186.1"/>
    </source>
</evidence>
<dbReference type="EMBL" id="JAMKOV010000013">
    <property type="protein sequence ID" value="KAI8037186.1"/>
    <property type="molecule type" value="Genomic_DNA"/>
</dbReference>
<comment type="caution">
    <text evidence="1">The sequence shown here is derived from an EMBL/GenBank/DDBJ whole genome shotgun (WGS) entry which is preliminary data.</text>
</comment>
<name>A0A9P9YI24_9MUSC</name>
<dbReference type="Proteomes" id="UP001059596">
    <property type="component" value="Unassembled WGS sequence"/>
</dbReference>
<organism evidence="1 2">
    <name type="scientific">Drosophila gunungcola</name>
    <name type="common">fruit fly</name>
    <dbReference type="NCBI Taxonomy" id="103775"/>
    <lineage>
        <taxon>Eukaryota</taxon>
        <taxon>Metazoa</taxon>
        <taxon>Ecdysozoa</taxon>
        <taxon>Arthropoda</taxon>
        <taxon>Hexapoda</taxon>
        <taxon>Insecta</taxon>
        <taxon>Pterygota</taxon>
        <taxon>Neoptera</taxon>
        <taxon>Endopterygota</taxon>
        <taxon>Diptera</taxon>
        <taxon>Brachycera</taxon>
        <taxon>Muscomorpha</taxon>
        <taxon>Ephydroidea</taxon>
        <taxon>Drosophilidae</taxon>
        <taxon>Drosophila</taxon>
        <taxon>Sophophora</taxon>
    </lineage>
</organism>
<proteinExistence type="predicted"/>
<keyword evidence="2" id="KW-1185">Reference proteome</keyword>